<reference evidence="1 2" key="1">
    <citation type="submission" date="2024-10" db="EMBL/GenBank/DDBJ databases">
        <title>The Natural Products Discovery Center: Release of the First 8490 Sequenced Strains for Exploring Actinobacteria Biosynthetic Diversity.</title>
        <authorList>
            <person name="Kalkreuter E."/>
            <person name="Kautsar S.A."/>
            <person name="Yang D."/>
            <person name="Bader C.D."/>
            <person name="Teijaro C.N."/>
            <person name="Fluegel L."/>
            <person name="Davis C.M."/>
            <person name="Simpson J.R."/>
            <person name="Lauterbach L."/>
            <person name="Steele A.D."/>
            <person name="Gui C."/>
            <person name="Meng S."/>
            <person name="Li G."/>
            <person name="Viehrig K."/>
            <person name="Ye F."/>
            <person name="Su P."/>
            <person name="Kiefer A.F."/>
            <person name="Nichols A."/>
            <person name="Cepeda A.J."/>
            <person name="Yan W."/>
            <person name="Fan B."/>
            <person name="Jiang Y."/>
            <person name="Adhikari A."/>
            <person name="Zheng C.-J."/>
            <person name="Schuster L."/>
            <person name="Cowan T.M."/>
            <person name="Smanski M.J."/>
            <person name="Chevrette M.G."/>
            <person name="De Carvalho L.P.S."/>
            <person name="Shen B."/>
        </authorList>
    </citation>
    <scope>NUCLEOTIDE SEQUENCE [LARGE SCALE GENOMIC DNA]</scope>
    <source>
        <strain evidence="1 2">NPDC050545</strain>
    </source>
</reference>
<keyword evidence="2" id="KW-1185">Reference proteome</keyword>
<organism evidence="1 2">
    <name type="scientific">Nonomuraea typhae</name>
    <dbReference type="NCBI Taxonomy" id="2603600"/>
    <lineage>
        <taxon>Bacteria</taxon>
        <taxon>Bacillati</taxon>
        <taxon>Actinomycetota</taxon>
        <taxon>Actinomycetes</taxon>
        <taxon>Streptosporangiales</taxon>
        <taxon>Streptosporangiaceae</taxon>
        <taxon>Nonomuraea</taxon>
    </lineage>
</organism>
<dbReference type="EMBL" id="JBITGY010000007">
    <property type="protein sequence ID" value="MFI6500927.1"/>
    <property type="molecule type" value="Genomic_DNA"/>
</dbReference>
<dbReference type="Proteomes" id="UP001612741">
    <property type="component" value="Unassembled WGS sequence"/>
</dbReference>
<evidence type="ECO:0000313" key="1">
    <source>
        <dbReference type="EMBL" id="MFI6500927.1"/>
    </source>
</evidence>
<name>A0ABW7YYZ0_9ACTN</name>
<protein>
    <submittedName>
        <fullName evidence="1">Nucleotidyl transferase AbiEii/AbiGii toxin family protein</fullName>
    </submittedName>
</protein>
<keyword evidence="1" id="KW-0808">Transferase</keyword>
<comment type="caution">
    <text evidence="1">The sequence shown here is derived from an EMBL/GenBank/DDBJ whole genome shotgun (WGS) entry which is preliminary data.</text>
</comment>
<proteinExistence type="predicted"/>
<gene>
    <name evidence="1" type="ORF">ACIBG2_26365</name>
</gene>
<dbReference type="RefSeq" id="WP_397085140.1">
    <property type="nucleotide sequence ID" value="NZ_JBITGY010000007.1"/>
</dbReference>
<dbReference type="GO" id="GO:0016740">
    <property type="term" value="F:transferase activity"/>
    <property type="evidence" value="ECO:0007669"/>
    <property type="project" value="UniProtKB-KW"/>
</dbReference>
<dbReference type="InterPro" id="IPR014942">
    <property type="entry name" value="AbiEii"/>
</dbReference>
<evidence type="ECO:0000313" key="2">
    <source>
        <dbReference type="Proteomes" id="UP001612741"/>
    </source>
</evidence>
<sequence length="220" mass="24665">MDAVQPVCERYGLVLAGGYAMRAHGFTDRPSMDLDFATAAEIPLQDVAHAVADAFRSAGLETHIVELTPRMGRLLVTEPLTGDSCAFDLLREALQVPAVTCGRIRVVGLDDAIGLKLRALHERSLPRDVIDVAAVSHLYGFRQLERLARLHNDEFSVTELLMRLEFVDAMDDQDFFAYGITEERVREIRRFAYAWVEDIKLRRADEGDIDLDVPDLPPVD</sequence>
<dbReference type="Pfam" id="PF08843">
    <property type="entry name" value="AbiEii"/>
    <property type="match status" value="1"/>
</dbReference>
<accession>A0ABW7YYZ0</accession>